<evidence type="ECO:0000313" key="1">
    <source>
        <dbReference type="EMBL" id="KAF7195093.1"/>
    </source>
</evidence>
<keyword evidence="2" id="KW-1185">Reference proteome</keyword>
<accession>A0A8H6RPT8</accession>
<protein>
    <submittedName>
        <fullName evidence="1">Uncharacterized protein</fullName>
    </submittedName>
</protein>
<name>A0A8H6RPT8_9PEZI</name>
<sequence>MHICCRGSIDEELRLIEDVFDSFDPGRSVNLIHRSREGTLQRGQAEGIRLQVEQSISILLVEAYTFFLYCCDFCFTFCCCLLPRSRSVLLDMKTIAGGLLDKLYLFLQFASSSGSLLRPLWLNVQELVPCWVELINTPAAGCWVWIVRRSCCRLLICHDFNRNGWRGVLWLWL</sequence>
<dbReference type="Proteomes" id="UP000660729">
    <property type="component" value="Unassembled WGS sequence"/>
</dbReference>
<proteinExistence type="predicted"/>
<organism evidence="1 2">
    <name type="scientific">Pseudocercospora fuligena</name>
    <dbReference type="NCBI Taxonomy" id="685502"/>
    <lineage>
        <taxon>Eukaryota</taxon>
        <taxon>Fungi</taxon>
        <taxon>Dikarya</taxon>
        <taxon>Ascomycota</taxon>
        <taxon>Pezizomycotina</taxon>
        <taxon>Dothideomycetes</taxon>
        <taxon>Dothideomycetidae</taxon>
        <taxon>Mycosphaerellales</taxon>
        <taxon>Mycosphaerellaceae</taxon>
        <taxon>Pseudocercospora</taxon>
    </lineage>
</organism>
<dbReference type="EMBL" id="JABCIY010000043">
    <property type="protein sequence ID" value="KAF7195093.1"/>
    <property type="molecule type" value="Genomic_DNA"/>
</dbReference>
<dbReference type="AlphaFoldDB" id="A0A8H6RPT8"/>
<comment type="caution">
    <text evidence="1">The sequence shown here is derived from an EMBL/GenBank/DDBJ whole genome shotgun (WGS) entry which is preliminary data.</text>
</comment>
<evidence type="ECO:0000313" key="2">
    <source>
        <dbReference type="Proteomes" id="UP000660729"/>
    </source>
</evidence>
<reference evidence="1" key="1">
    <citation type="submission" date="2020-04" db="EMBL/GenBank/DDBJ databases">
        <title>Draft genome resource of the tomato pathogen Pseudocercospora fuligena.</title>
        <authorList>
            <person name="Zaccaron A."/>
        </authorList>
    </citation>
    <scope>NUCLEOTIDE SEQUENCE</scope>
    <source>
        <strain evidence="1">PF001</strain>
    </source>
</reference>
<gene>
    <name evidence="1" type="ORF">HII31_03561</name>
</gene>